<gene>
    <name evidence="2" type="ORF">B1H58_20065</name>
</gene>
<name>A0A1W6BAK8_9GAMM</name>
<dbReference type="Proteomes" id="UP000192900">
    <property type="component" value="Chromosome"/>
</dbReference>
<evidence type="ECO:0000313" key="3">
    <source>
        <dbReference type="Proteomes" id="UP000192900"/>
    </source>
</evidence>
<proteinExistence type="predicted"/>
<dbReference type="OrthoDB" id="6621581at2"/>
<keyword evidence="1" id="KW-0812">Transmembrane</keyword>
<organism evidence="2 3">
    <name type="scientific">Pantoea alhagi</name>
    <dbReference type="NCBI Taxonomy" id="1891675"/>
    <lineage>
        <taxon>Bacteria</taxon>
        <taxon>Pseudomonadati</taxon>
        <taxon>Pseudomonadota</taxon>
        <taxon>Gammaproteobacteria</taxon>
        <taxon>Enterobacterales</taxon>
        <taxon>Erwiniaceae</taxon>
        <taxon>Pantoea</taxon>
    </lineage>
</organism>
<feature type="transmembrane region" description="Helical" evidence="1">
    <location>
        <begin position="41"/>
        <end position="62"/>
    </location>
</feature>
<reference evidence="2 3" key="1">
    <citation type="submission" date="2017-02" db="EMBL/GenBank/DDBJ databases">
        <title>Complete genome sequence of the drought resistance-promoting endophyte Pantoea alhagi LTYR-11Z.</title>
        <authorList>
            <person name="Zhang L."/>
        </authorList>
    </citation>
    <scope>NUCLEOTIDE SEQUENCE [LARGE SCALE GENOMIC DNA]</scope>
    <source>
        <strain evidence="2 3">LTYR-11Z</strain>
    </source>
</reference>
<evidence type="ECO:0000256" key="1">
    <source>
        <dbReference type="SAM" id="Phobius"/>
    </source>
</evidence>
<sequence>MTAALQAKPLAVRITVFVALPLLWLMFINALLAWLAWSLPFILYFFVCYLPASGCHFLHLYWRWHTDSLTACNMYLRCIKIDKRATLG</sequence>
<keyword evidence="1" id="KW-0472">Membrane</keyword>
<protein>
    <submittedName>
        <fullName evidence="2">Uncharacterized protein</fullName>
    </submittedName>
</protein>
<keyword evidence="3" id="KW-1185">Reference proteome</keyword>
<keyword evidence="1" id="KW-1133">Transmembrane helix</keyword>
<dbReference type="AlphaFoldDB" id="A0A1W6BAK8"/>
<dbReference type="RefSeq" id="WP_085072157.1">
    <property type="nucleotide sequence ID" value="NZ_CP019706.1"/>
</dbReference>
<accession>A0A1W6BAK8</accession>
<dbReference type="KEGG" id="palh:B1H58_20065"/>
<dbReference type="EMBL" id="CP019706">
    <property type="protein sequence ID" value="ARJ44114.1"/>
    <property type="molecule type" value="Genomic_DNA"/>
</dbReference>
<evidence type="ECO:0000313" key="2">
    <source>
        <dbReference type="EMBL" id="ARJ44114.1"/>
    </source>
</evidence>
<feature type="transmembrane region" description="Helical" evidence="1">
    <location>
        <begin position="12"/>
        <end position="35"/>
    </location>
</feature>